<keyword evidence="4" id="KW-1185">Reference proteome</keyword>
<dbReference type="InterPro" id="IPR050769">
    <property type="entry name" value="NAT_camello-type"/>
</dbReference>
<dbReference type="AlphaFoldDB" id="A0A6G8IKQ5"/>
<dbReference type="Proteomes" id="UP000503162">
    <property type="component" value="Chromosome"/>
</dbReference>
<evidence type="ECO:0000313" key="4">
    <source>
        <dbReference type="Proteomes" id="UP000503162"/>
    </source>
</evidence>
<dbReference type="Gene3D" id="3.40.630.30">
    <property type="match status" value="1"/>
</dbReference>
<dbReference type="SUPFAM" id="SSF55729">
    <property type="entry name" value="Acyl-CoA N-acyltransferases (Nat)"/>
    <property type="match status" value="1"/>
</dbReference>
<evidence type="ECO:0000256" key="1">
    <source>
        <dbReference type="ARBA" id="ARBA00022679"/>
    </source>
</evidence>
<dbReference type="PANTHER" id="PTHR13947">
    <property type="entry name" value="GNAT FAMILY N-ACETYLTRANSFERASE"/>
    <property type="match status" value="1"/>
</dbReference>
<dbReference type="CDD" id="cd04301">
    <property type="entry name" value="NAT_SF"/>
    <property type="match status" value="1"/>
</dbReference>
<dbReference type="RefSeq" id="WP_166228763.1">
    <property type="nucleotide sequence ID" value="NZ_CP049989.1"/>
</dbReference>
<dbReference type="PANTHER" id="PTHR13947:SF37">
    <property type="entry name" value="LD18367P"/>
    <property type="match status" value="1"/>
</dbReference>
<dbReference type="Pfam" id="PF00583">
    <property type="entry name" value="Acetyltransf_1"/>
    <property type="match status" value="1"/>
</dbReference>
<organism evidence="3 4">
    <name type="scientific">Hydrogenophaga crocea</name>
    <dbReference type="NCBI Taxonomy" id="2716225"/>
    <lineage>
        <taxon>Bacteria</taxon>
        <taxon>Pseudomonadati</taxon>
        <taxon>Pseudomonadota</taxon>
        <taxon>Betaproteobacteria</taxon>
        <taxon>Burkholderiales</taxon>
        <taxon>Comamonadaceae</taxon>
        <taxon>Hydrogenophaga</taxon>
    </lineage>
</organism>
<dbReference type="InterPro" id="IPR000182">
    <property type="entry name" value="GNAT_dom"/>
</dbReference>
<reference evidence="3 4" key="1">
    <citation type="submission" date="2020-03" db="EMBL/GenBank/DDBJ databases">
        <title>Hydrogenophaga sp. nov. isolated from cyanobacterial mat.</title>
        <authorList>
            <person name="Thorat V."/>
            <person name="Kirdat K."/>
            <person name="Tiwarekar B."/>
            <person name="Costa E.D."/>
            <person name="Yadav A."/>
        </authorList>
    </citation>
    <scope>NUCLEOTIDE SEQUENCE [LARGE SCALE GENOMIC DNA]</scope>
    <source>
        <strain evidence="3 4">BA0156</strain>
    </source>
</reference>
<gene>
    <name evidence="3" type="ORF">G9Q37_16280</name>
</gene>
<accession>A0A6G8IKQ5</accession>
<feature type="domain" description="N-acetyltransferase" evidence="2">
    <location>
        <begin position="4"/>
        <end position="160"/>
    </location>
</feature>
<name>A0A6G8IKQ5_9BURK</name>
<dbReference type="PROSITE" id="PS51186">
    <property type="entry name" value="GNAT"/>
    <property type="match status" value="1"/>
</dbReference>
<evidence type="ECO:0000259" key="2">
    <source>
        <dbReference type="PROSITE" id="PS51186"/>
    </source>
</evidence>
<protein>
    <submittedName>
        <fullName evidence="3">GNAT family N-acetyltransferase</fullName>
    </submittedName>
</protein>
<dbReference type="KEGG" id="hcz:G9Q37_16280"/>
<keyword evidence="1 3" id="KW-0808">Transferase</keyword>
<dbReference type="GO" id="GO:0008080">
    <property type="term" value="F:N-acetyltransferase activity"/>
    <property type="evidence" value="ECO:0007669"/>
    <property type="project" value="InterPro"/>
</dbReference>
<proteinExistence type="predicted"/>
<evidence type="ECO:0000313" key="3">
    <source>
        <dbReference type="EMBL" id="QIM53595.1"/>
    </source>
</evidence>
<dbReference type="EMBL" id="CP049989">
    <property type="protein sequence ID" value="QIM53595.1"/>
    <property type="molecule type" value="Genomic_DNA"/>
</dbReference>
<sequence>MAFAIHRGYLPGCIGRIAELHARYYAGASGFGLAFEAQVASELAAFCTRYEDGRDGLWLALLDGRVEASIAIDGRHAEREGAQLRWFIASDALRGRGVGRQLLGEALALCDARGYPRTRLWTFDQLLAARHLYEAHGFALARTERGAQWGTPVNEQLFVRERP</sequence>
<dbReference type="InterPro" id="IPR016181">
    <property type="entry name" value="Acyl_CoA_acyltransferase"/>
</dbReference>